<dbReference type="Proteomes" id="UP000095472">
    <property type="component" value="Chromosome"/>
</dbReference>
<evidence type="ECO:0000313" key="1">
    <source>
        <dbReference type="EMBL" id="XPM64212.1"/>
    </source>
</evidence>
<dbReference type="EMBL" id="CP182909">
    <property type="protein sequence ID" value="XPM64212.1"/>
    <property type="molecule type" value="Genomic_DNA"/>
</dbReference>
<proteinExistence type="predicted"/>
<sequence length="109" mass="11891">MSNLLLILARLCHPSCFGTIAILLLLVIKPACAEPAPSADAPMNQSSEQIDPLNSPYPVPWNWVMATYTEVSNTRGTGVRYYRSPSLISPDGRYAVLQSHSTSSQARTL</sequence>
<keyword evidence="2" id="KW-1185">Reference proteome</keyword>
<reference evidence="1 2" key="1">
    <citation type="journal article" date="2016" name="Genome Announc.">
        <title>Draft Genome Sequence of the Thermotolerant Cyanobacterium Desertifilum sp. IPPAS B-1220.</title>
        <authorList>
            <person name="Mironov K.S."/>
            <person name="Sinetova M.A."/>
            <person name="Bolatkhan K."/>
            <person name="Zayadan B.K."/>
            <person name="Ustinova V.V."/>
            <person name="Kupriyanova E.V."/>
            <person name="Skrypnik A.N."/>
            <person name="Gogoleva N.E."/>
            <person name="Gogolev Y.V."/>
            <person name="Los D.A."/>
        </authorList>
    </citation>
    <scope>NUCLEOTIDE SEQUENCE [LARGE SCALE GENOMIC DNA]</scope>
    <source>
        <strain evidence="1 2">IPPAS B-1220</strain>
    </source>
</reference>
<name>A0ACD5GTM1_9CYAN</name>
<evidence type="ECO:0000313" key="2">
    <source>
        <dbReference type="Proteomes" id="UP000095472"/>
    </source>
</evidence>
<gene>
    <name evidence="1" type="ORF">BH720_035430</name>
</gene>
<protein>
    <submittedName>
        <fullName evidence="1">Uncharacterized protein</fullName>
    </submittedName>
</protein>
<accession>A0ACD5GTM1</accession>
<organism evidence="1 2">
    <name type="scientific">Desertifilum tharense IPPAS B-1220</name>
    <dbReference type="NCBI Taxonomy" id="1781255"/>
    <lineage>
        <taxon>Bacteria</taxon>
        <taxon>Bacillati</taxon>
        <taxon>Cyanobacteriota</taxon>
        <taxon>Cyanophyceae</taxon>
        <taxon>Desertifilales</taxon>
        <taxon>Desertifilaceae</taxon>
        <taxon>Desertifilum</taxon>
    </lineage>
</organism>